<sequence>MQKNKVRMIKTINSKPQLPMKLPPKPKAGLYIDDSNLYNRGKVAGWMTDYKKLYKWVAKINTIVYARIYKGRPRYEPAKSISEAVERYFTKIGYTVTAKDLKKIKDSNSPSGFRNKCNFDVEMHDEIMNDLHDLDIVYIASGDSDFIRTKKNILKAQKRVKFIAYENNCAWEIKYGSWFVSLDSIKSEIERATNLPTTL</sequence>
<dbReference type="AlphaFoldDB" id="A0A2H0ANT8"/>
<accession>A0A2H0ANT8</accession>
<dbReference type="EMBL" id="PCSK01000021">
    <property type="protein sequence ID" value="PIP46288.1"/>
    <property type="molecule type" value="Genomic_DNA"/>
</dbReference>
<protein>
    <recommendedName>
        <fullName evidence="1">NYN domain-containing protein</fullName>
    </recommendedName>
</protein>
<evidence type="ECO:0000259" key="1">
    <source>
        <dbReference type="Pfam" id="PF01936"/>
    </source>
</evidence>
<dbReference type="PANTHER" id="PTHR35458:SF8">
    <property type="entry name" value="SLR0650 PROTEIN"/>
    <property type="match status" value="1"/>
</dbReference>
<dbReference type="Pfam" id="PF01936">
    <property type="entry name" value="NYN"/>
    <property type="match status" value="1"/>
</dbReference>
<evidence type="ECO:0000313" key="2">
    <source>
        <dbReference type="EMBL" id="PIP46288.1"/>
    </source>
</evidence>
<dbReference type="PANTHER" id="PTHR35458">
    <property type="entry name" value="SLR0755 PROTEIN"/>
    <property type="match status" value="1"/>
</dbReference>
<dbReference type="Gene3D" id="3.40.50.1010">
    <property type="entry name" value="5'-nuclease"/>
    <property type="match status" value="1"/>
</dbReference>
<feature type="domain" description="NYN" evidence="1">
    <location>
        <begin position="27"/>
        <end position="170"/>
    </location>
</feature>
<evidence type="ECO:0000313" key="3">
    <source>
        <dbReference type="Proteomes" id="UP000230007"/>
    </source>
</evidence>
<dbReference type="InterPro" id="IPR047140">
    <property type="entry name" value="LabA"/>
</dbReference>
<comment type="caution">
    <text evidence="2">The sequence shown here is derived from an EMBL/GenBank/DDBJ whole genome shotgun (WGS) entry which is preliminary data.</text>
</comment>
<dbReference type="Proteomes" id="UP000230007">
    <property type="component" value="Unassembled WGS sequence"/>
</dbReference>
<gene>
    <name evidence="2" type="ORF">COX15_01070</name>
</gene>
<name>A0A2H0ANT8_9BACT</name>
<dbReference type="GO" id="GO:0004540">
    <property type="term" value="F:RNA nuclease activity"/>
    <property type="evidence" value="ECO:0007669"/>
    <property type="project" value="InterPro"/>
</dbReference>
<reference evidence="2 3" key="1">
    <citation type="submission" date="2017-09" db="EMBL/GenBank/DDBJ databases">
        <title>Depth-based differentiation of microbial function through sediment-hosted aquifers and enrichment of novel symbionts in the deep terrestrial subsurface.</title>
        <authorList>
            <person name="Probst A.J."/>
            <person name="Ladd B."/>
            <person name="Jarett J.K."/>
            <person name="Geller-Mcgrath D.E."/>
            <person name="Sieber C.M."/>
            <person name="Emerson J.B."/>
            <person name="Anantharaman K."/>
            <person name="Thomas B.C."/>
            <person name="Malmstrom R."/>
            <person name="Stieglmeier M."/>
            <person name="Klingl A."/>
            <person name="Woyke T."/>
            <person name="Ryan C.M."/>
            <person name="Banfield J.F."/>
        </authorList>
    </citation>
    <scope>NUCLEOTIDE SEQUENCE [LARGE SCALE GENOMIC DNA]</scope>
    <source>
        <strain evidence="2">CG23_combo_of_CG06-09_8_20_14_all_42_19</strain>
    </source>
</reference>
<proteinExistence type="predicted"/>
<organism evidence="2 3">
    <name type="scientific">Candidatus Colwellbacteria bacterium CG23_combo_of_CG06-09_8_20_14_all_42_19</name>
    <dbReference type="NCBI Taxonomy" id="1974541"/>
    <lineage>
        <taxon>Bacteria</taxon>
        <taxon>Candidatus Colwelliibacteriota</taxon>
    </lineage>
</organism>
<dbReference type="InterPro" id="IPR021139">
    <property type="entry name" value="NYN"/>
</dbReference>